<evidence type="ECO:0000256" key="2">
    <source>
        <dbReference type="ARBA" id="ARBA00023125"/>
    </source>
</evidence>
<organism evidence="5 6">
    <name type="scientific">Roseibium hamelinense</name>
    <dbReference type="NCBI Taxonomy" id="150831"/>
    <lineage>
        <taxon>Bacteria</taxon>
        <taxon>Pseudomonadati</taxon>
        <taxon>Pseudomonadota</taxon>
        <taxon>Alphaproteobacteria</taxon>
        <taxon>Hyphomicrobiales</taxon>
        <taxon>Stappiaceae</taxon>
        <taxon>Roseibium</taxon>
    </lineage>
</organism>
<reference evidence="5 6" key="1">
    <citation type="submission" date="2019-07" db="EMBL/GenBank/DDBJ databases">
        <title>Genomic Encyclopedia of Archaeal and Bacterial Type Strains, Phase II (KMG-II): from individual species to whole genera.</title>
        <authorList>
            <person name="Goeker M."/>
        </authorList>
    </citation>
    <scope>NUCLEOTIDE SEQUENCE [LARGE SCALE GENOMIC DNA]</scope>
    <source>
        <strain evidence="5 6">ATCC BAA-252</strain>
    </source>
</reference>
<evidence type="ECO:0000313" key="5">
    <source>
        <dbReference type="EMBL" id="TWI89669.1"/>
    </source>
</evidence>
<dbReference type="Gene3D" id="1.10.10.10">
    <property type="entry name" value="Winged helix-like DNA-binding domain superfamily/Winged helix DNA-binding domain"/>
    <property type="match status" value="1"/>
</dbReference>
<feature type="domain" description="HTH marR-type" evidence="4">
    <location>
        <begin position="27"/>
        <end position="160"/>
    </location>
</feature>
<proteinExistence type="predicted"/>
<dbReference type="PRINTS" id="PR00598">
    <property type="entry name" value="HTHMARR"/>
</dbReference>
<evidence type="ECO:0000256" key="3">
    <source>
        <dbReference type="ARBA" id="ARBA00023163"/>
    </source>
</evidence>
<dbReference type="AlphaFoldDB" id="A0A562T7P2"/>
<accession>A0A562T7P2</accession>
<protein>
    <submittedName>
        <fullName evidence="5">DNA-binding MarR family transcriptional regulator</fullName>
    </submittedName>
</protein>
<keyword evidence="3" id="KW-0804">Transcription</keyword>
<gene>
    <name evidence="5" type="ORF">JM93_01875</name>
</gene>
<evidence type="ECO:0000256" key="1">
    <source>
        <dbReference type="ARBA" id="ARBA00023015"/>
    </source>
</evidence>
<dbReference type="PANTHER" id="PTHR35790">
    <property type="entry name" value="HTH-TYPE TRANSCRIPTIONAL REGULATOR PCHR"/>
    <property type="match status" value="1"/>
</dbReference>
<keyword evidence="2 5" id="KW-0238">DNA-binding</keyword>
<dbReference type="Pfam" id="PF01047">
    <property type="entry name" value="MarR"/>
    <property type="match status" value="1"/>
</dbReference>
<dbReference type="PANTHER" id="PTHR35790:SF4">
    <property type="entry name" value="HTH-TYPE TRANSCRIPTIONAL REGULATOR PCHR"/>
    <property type="match status" value="1"/>
</dbReference>
<dbReference type="EMBL" id="VLLF01000003">
    <property type="protein sequence ID" value="TWI89669.1"/>
    <property type="molecule type" value="Genomic_DNA"/>
</dbReference>
<dbReference type="Proteomes" id="UP000320593">
    <property type="component" value="Unassembled WGS sequence"/>
</dbReference>
<dbReference type="InterPro" id="IPR052067">
    <property type="entry name" value="Metal_resp_HTH_trans_reg"/>
</dbReference>
<dbReference type="GO" id="GO:0003700">
    <property type="term" value="F:DNA-binding transcription factor activity"/>
    <property type="evidence" value="ECO:0007669"/>
    <property type="project" value="InterPro"/>
</dbReference>
<dbReference type="RefSeq" id="WP_208995055.1">
    <property type="nucleotide sequence ID" value="NZ_SMLY01000073.1"/>
</dbReference>
<dbReference type="InterPro" id="IPR036390">
    <property type="entry name" value="WH_DNA-bd_sf"/>
</dbReference>
<sequence>MTDRPSRTTAPLEQDDGRDASLILELDSFLPYRLNLLAERVSRSFSQIYANQLGIGIPEWRVLAIIGQYGRVTSKEIGIRSTMHKTKVSRAVSALEAKGYVVRAANPLDMRESYLELTASGRQTYTDLVPQALAFSNELMNALTPDQKQVLSDIYDRLLEAADDFKPGAKN</sequence>
<dbReference type="InterPro" id="IPR000835">
    <property type="entry name" value="HTH_MarR-typ"/>
</dbReference>
<dbReference type="GO" id="GO:0003677">
    <property type="term" value="F:DNA binding"/>
    <property type="evidence" value="ECO:0007669"/>
    <property type="project" value="UniProtKB-KW"/>
</dbReference>
<name>A0A562T7P2_9HYPH</name>
<keyword evidence="1" id="KW-0805">Transcription regulation</keyword>
<dbReference type="SUPFAM" id="SSF46785">
    <property type="entry name" value="Winged helix' DNA-binding domain"/>
    <property type="match status" value="1"/>
</dbReference>
<keyword evidence="6" id="KW-1185">Reference proteome</keyword>
<dbReference type="SMART" id="SM00347">
    <property type="entry name" value="HTH_MARR"/>
    <property type="match status" value="1"/>
</dbReference>
<comment type="caution">
    <text evidence="5">The sequence shown here is derived from an EMBL/GenBank/DDBJ whole genome shotgun (WGS) entry which is preliminary data.</text>
</comment>
<evidence type="ECO:0000259" key="4">
    <source>
        <dbReference type="PROSITE" id="PS50995"/>
    </source>
</evidence>
<dbReference type="PROSITE" id="PS50995">
    <property type="entry name" value="HTH_MARR_2"/>
    <property type="match status" value="1"/>
</dbReference>
<dbReference type="InterPro" id="IPR036388">
    <property type="entry name" value="WH-like_DNA-bd_sf"/>
</dbReference>
<evidence type="ECO:0000313" key="6">
    <source>
        <dbReference type="Proteomes" id="UP000320593"/>
    </source>
</evidence>